<reference evidence="2 3" key="1">
    <citation type="submission" date="2019-01" db="EMBL/GenBank/DDBJ databases">
        <title>Draft genome sequence of Psathyrella aberdarensis IHI B618.</title>
        <authorList>
            <person name="Buettner E."/>
            <person name="Kellner H."/>
        </authorList>
    </citation>
    <scope>NUCLEOTIDE SEQUENCE [LARGE SCALE GENOMIC DNA]</scope>
    <source>
        <strain evidence="2 3">IHI B618</strain>
    </source>
</reference>
<name>A0A4Q2DFC0_9AGAR</name>
<evidence type="ECO:0008006" key="4">
    <source>
        <dbReference type="Google" id="ProtNLM"/>
    </source>
</evidence>
<dbReference type="EMBL" id="SDEE01000343">
    <property type="protein sequence ID" value="RXW17404.1"/>
    <property type="molecule type" value="Genomic_DNA"/>
</dbReference>
<accession>A0A4Q2DFC0</accession>
<dbReference type="Gene3D" id="1.25.10.10">
    <property type="entry name" value="Leucine-rich Repeat Variant"/>
    <property type="match status" value="3"/>
</dbReference>
<dbReference type="SUPFAM" id="SSF48371">
    <property type="entry name" value="ARM repeat"/>
    <property type="match status" value="1"/>
</dbReference>
<dbReference type="InterPro" id="IPR011989">
    <property type="entry name" value="ARM-like"/>
</dbReference>
<evidence type="ECO:0000256" key="1">
    <source>
        <dbReference type="SAM" id="MobiDB-lite"/>
    </source>
</evidence>
<dbReference type="Proteomes" id="UP000290288">
    <property type="component" value="Unassembled WGS sequence"/>
</dbReference>
<dbReference type="AlphaFoldDB" id="A0A4Q2DFC0"/>
<keyword evidence="3" id="KW-1185">Reference proteome</keyword>
<feature type="region of interest" description="Disordered" evidence="1">
    <location>
        <begin position="382"/>
        <end position="413"/>
    </location>
</feature>
<gene>
    <name evidence="2" type="ORF">EST38_g8458</name>
</gene>
<proteinExistence type="predicted"/>
<dbReference type="InterPro" id="IPR016024">
    <property type="entry name" value="ARM-type_fold"/>
</dbReference>
<dbReference type="OrthoDB" id="10624677at2759"/>
<feature type="compositionally biased region" description="Acidic residues" evidence="1">
    <location>
        <begin position="394"/>
        <end position="412"/>
    </location>
</feature>
<evidence type="ECO:0000313" key="3">
    <source>
        <dbReference type="Proteomes" id="UP000290288"/>
    </source>
</evidence>
<organism evidence="2 3">
    <name type="scientific">Candolleomyces aberdarensis</name>
    <dbReference type="NCBI Taxonomy" id="2316362"/>
    <lineage>
        <taxon>Eukaryota</taxon>
        <taxon>Fungi</taxon>
        <taxon>Dikarya</taxon>
        <taxon>Basidiomycota</taxon>
        <taxon>Agaricomycotina</taxon>
        <taxon>Agaricomycetes</taxon>
        <taxon>Agaricomycetidae</taxon>
        <taxon>Agaricales</taxon>
        <taxon>Agaricineae</taxon>
        <taxon>Psathyrellaceae</taxon>
        <taxon>Candolleomyces</taxon>
    </lineage>
</organism>
<comment type="caution">
    <text evidence="2">The sequence shown here is derived from an EMBL/GenBank/DDBJ whole genome shotgun (WGS) entry which is preliminary data.</text>
</comment>
<evidence type="ECO:0000313" key="2">
    <source>
        <dbReference type="EMBL" id="RXW17404.1"/>
    </source>
</evidence>
<protein>
    <recommendedName>
        <fullName evidence="4">ARM repeat-containing protein</fullName>
    </recommendedName>
</protein>
<sequence length="893" mass="100109">MLKRAPDLRPDMFNTGSIEIISNMTVYEEDAREDGLQILATLMQSSEDMQCLRTVAFVRTVWDDSSSPFYSLVGQFIPGLVEVAMNADLTDVRQPALRLTKDVWAREFSTEIRSAIPRTLSAGLDSPESGKRCHIVTDLSELLKDDSEKPPYAFAWHYTSDLVVDVFPVVFEKIVRAAIHDDNSSIREKAKALLKDLSRDGRVSSMLKVDALTWLETAAVQPSWWVRHSAVLVSETFIDQLDLTNEDLVKKLVEWAGTDEDDVIRRSSVRLISTICKDHNLSPEMLEVVKSTILSVKGNVIKEGNTTIRSQWVYFLSDMVNYVSFPEVVPILLELYFKVDSDSEVWKNSHEYFLMLGEHENEALKESVDKVLRGIAKDVRDGIEAKPPSKPVETDSDTQETPAQDETEDDDAMNYMSQSTLKLQLRRLLYKVGWVDRSTWVDILATIAAHFPRDFQDAYTILFQIAQHDPDTDVQYACLESLILLTKQPVTRELISDTINHFGDFSENSDWRVRFSYIQLLSSVGVLKEVDLSDEVLKKLSTPALLDADNYCHSEAVNTFSNLLEIGDSDRDSPPRERYRGNVETMVKGHFPNGIVDRSWKIRQSWIRLAGTQVKDAEFPELFKLFNASIKDVDSNVQAEAMKVLQRLLEDGSVAPLILNIILLNCFAAKLRASIAAKLGKSLGSCLSAPEYTDRAVTVLKKITAPPSSQEEACSPYFNVVESQALPKLIEVVVKEEPSDTTFGSQDALYTLFQNVKLPDPIDSILPKAIRSALKLDAPFNVRSAAVNLFGRLIGCVPGRGDSQIISRLAEIVIKDEFDAVRIAALRVLKAAYKAPDFFRFRGAIKASLSKIIENSLKDLKNPRFRANAVSAIDSLTEKGSNGIILKPPPIFL</sequence>